<dbReference type="InterPro" id="IPR006439">
    <property type="entry name" value="HAD-SF_hydro_IA"/>
</dbReference>
<feature type="binding site" evidence="9">
    <location>
        <position position="18"/>
    </location>
    <ligand>
        <name>Mg(2+)</name>
        <dbReference type="ChEBI" id="CHEBI:18420"/>
    </ligand>
</feature>
<dbReference type="InterPro" id="IPR050155">
    <property type="entry name" value="HAD-like_hydrolase_sf"/>
</dbReference>
<dbReference type="GO" id="GO:0005829">
    <property type="term" value="C:cytosol"/>
    <property type="evidence" value="ECO:0007669"/>
    <property type="project" value="TreeGrafter"/>
</dbReference>
<feature type="binding site" evidence="9">
    <location>
        <position position="16"/>
    </location>
    <ligand>
        <name>Mg(2+)</name>
        <dbReference type="ChEBI" id="CHEBI:18420"/>
    </ligand>
</feature>
<reference evidence="10 11" key="1">
    <citation type="submission" date="2015-04" db="EMBL/GenBank/DDBJ databases">
        <title>Genome sequence of Kerstersia gyiorum CG1.</title>
        <authorList>
            <person name="Greninger A.L."/>
            <person name="Kozyreva V."/>
            <person name="Chaturvedi V."/>
        </authorList>
    </citation>
    <scope>NUCLEOTIDE SEQUENCE [LARGE SCALE GENOMIC DNA]</scope>
    <source>
        <strain evidence="10 11">CG1</strain>
    </source>
</reference>
<dbReference type="InterPro" id="IPR006323">
    <property type="entry name" value="Phosphonoacetald_hydro"/>
</dbReference>
<dbReference type="RefSeq" id="WP_068373265.1">
    <property type="nucleotide sequence ID" value="NZ_CP033936.1"/>
</dbReference>
<dbReference type="InterPro" id="IPR036412">
    <property type="entry name" value="HAD-like_sf"/>
</dbReference>
<comment type="caution">
    <text evidence="10">The sequence shown here is derived from an EMBL/GenBank/DDBJ whole genome shotgun (WGS) entry which is preliminary data.</text>
</comment>
<dbReference type="PATRIC" id="fig|206506.3.peg.2898"/>
<organism evidence="10 11">
    <name type="scientific">Kerstersia gyiorum</name>
    <dbReference type="NCBI Taxonomy" id="206506"/>
    <lineage>
        <taxon>Bacteria</taxon>
        <taxon>Pseudomonadati</taxon>
        <taxon>Pseudomonadota</taxon>
        <taxon>Betaproteobacteria</taxon>
        <taxon>Burkholderiales</taxon>
        <taxon>Alcaligenaceae</taxon>
        <taxon>Kerstersia</taxon>
    </lineage>
</organism>
<comment type="function">
    <text evidence="7 9">Involved in phosphonate degradation.</text>
</comment>
<dbReference type="GO" id="GO:0000287">
    <property type="term" value="F:magnesium ion binding"/>
    <property type="evidence" value="ECO:0007669"/>
    <property type="project" value="UniProtKB-UniRule"/>
</dbReference>
<sequence>MAHYQSPRTVECVILDWAGTTVDFGSFAPTQVFVEAFEEFGVPLTLEEARGPMGRGKWDHIRALCDESAIAARFEQRHGHEPGDDDVTRIYERFMPLQIEKVGRYSALIPGALEVIAGLRARGIAIGSGSGYPRVVMDRVVDSARTSGYVADHVVAADEVPRGRPYPSQALANAVALGASDVAACVKVDDTAPGIVEGRAAGMWSVALLLSGNALGLTHEQYLALSDAERQAARARIGAEFASARPHYQIDTIADLPAVIADIERRLQAGEMPQACA</sequence>
<dbReference type="GeneID" id="99728175"/>
<dbReference type="AlphaFoldDB" id="A0A171KQ50"/>
<dbReference type="Proteomes" id="UP000078084">
    <property type="component" value="Unassembled WGS sequence"/>
</dbReference>
<evidence type="ECO:0000313" key="11">
    <source>
        <dbReference type="Proteomes" id="UP000078084"/>
    </source>
</evidence>
<comment type="cofactor">
    <cofactor evidence="9">
        <name>Mg(2+)</name>
        <dbReference type="ChEBI" id="CHEBI:18420"/>
    </cofactor>
    <text evidence="9">Binds 1 Mg(2+) ion per subunit.</text>
</comment>
<feature type="active site" description="Nucleophile" evidence="9">
    <location>
        <position position="16"/>
    </location>
</feature>
<dbReference type="FunFam" id="1.10.150.240:FF:000006">
    <property type="entry name" value="Phosphonoacetaldehyde hydrolase"/>
    <property type="match status" value="1"/>
</dbReference>
<protein>
    <recommendedName>
        <fullName evidence="8 9">Phosphonoacetaldehyde hydrolase</fullName>
        <shortName evidence="9">Phosphonatase</shortName>
        <ecNumber evidence="8 9">3.11.1.1</ecNumber>
    </recommendedName>
    <alternativeName>
        <fullName evidence="9">Phosphonoacetaldehyde phosphonohydrolase</fullName>
    </alternativeName>
</protein>
<dbReference type="SUPFAM" id="SSF56784">
    <property type="entry name" value="HAD-like"/>
    <property type="match status" value="1"/>
</dbReference>
<proteinExistence type="inferred from homology"/>
<dbReference type="GO" id="GO:0008967">
    <property type="term" value="F:phosphoglycolate phosphatase activity"/>
    <property type="evidence" value="ECO:0007669"/>
    <property type="project" value="TreeGrafter"/>
</dbReference>
<evidence type="ECO:0000256" key="5">
    <source>
        <dbReference type="ARBA" id="ARBA00023270"/>
    </source>
</evidence>
<dbReference type="GO" id="GO:0019700">
    <property type="term" value="P:organic phosphonate catabolic process"/>
    <property type="evidence" value="ECO:0007669"/>
    <property type="project" value="InterPro"/>
</dbReference>
<evidence type="ECO:0000256" key="7">
    <source>
        <dbReference type="ARBA" id="ARBA00056573"/>
    </source>
</evidence>
<dbReference type="CDD" id="cd02586">
    <property type="entry name" value="HAD_PHN"/>
    <property type="match status" value="1"/>
</dbReference>
<dbReference type="HAMAP" id="MF_01375">
    <property type="entry name" value="PhnX"/>
    <property type="match status" value="1"/>
</dbReference>
<evidence type="ECO:0000256" key="1">
    <source>
        <dbReference type="ARBA" id="ARBA00011738"/>
    </source>
</evidence>
<dbReference type="SFLD" id="SFLDG01135">
    <property type="entry name" value="C1.5.6:_HAD__Beta-PGM__Phospha"/>
    <property type="match status" value="1"/>
</dbReference>
<dbReference type="Gene3D" id="3.40.50.1000">
    <property type="entry name" value="HAD superfamily/HAD-like"/>
    <property type="match status" value="1"/>
</dbReference>
<dbReference type="SFLD" id="SFLDS00003">
    <property type="entry name" value="Haloacid_Dehalogenase"/>
    <property type="match status" value="1"/>
</dbReference>
<comment type="subunit">
    <text evidence="1 9">Homodimer.</text>
</comment>
<keyword evidence="5 9" id="KW-0704">Schiff base</keyword>
<dbReference type="PANTHER" id="PTHR43434">
    <property type="entry name" value="PHOSPHOGLYCOLATE PHOSPHATASE"/>
    <property type="match status" value="1"/>
</dbReference>
<gene>
    <name evidence="9" type="primary">phnX</name>
    <name evidence="10" type="ORF">AAV32_13615</name>
</gene>
<dbReference type="EC" id="3.11.1.1" evidence="8 9"/>
<keyword evidence="3 9" id="KW-0378">Hydrolase</keyword>
<accession>A0A171KQ50</accession>
<dbReference type="EMBL" id="LBNE01000010">
    <property type="protein sequence ID" value="KKO71017.1"/>
    <property type="molecule type" value="Genomic_DNA"/>
</dbReference>
<keyword evidence="2 9" id="KW-0479">Metal-binding</keyword>
<dbReference type="SFLD" id="SFLDG01129">
    <property type="entry name" value="C1.5:_HAD__Beta-PGM__Phosphata"/>
    <property type="match status" value="1"/>
</dbReference>
<dbReference type="InterPro" id="IPR023198">
    <property type="entry name" value="PGP-like_dom2"/>
</dbReference>
<evidence type="ECO:0000256" key="3">
    <source>
        <dbReference type="ARBA" id="ARBA00022801"/>
    </source>
</evidence>
<dbReference type="InterPro" id="IPR023214">
    <property type="entry name" value="HAD_sf"/>
</dbReference>
<evidence type="ECO:0000256" key="9">
    <source>
        <dbReference type="HAMAP-Rule" id="MF_01375"/>
    </source>
</evidence>
<name>A0A171KQ50_9BURK</name>
<evidence type="ECO:0000256" key="6">
    <source>
        <dbReference type="ARBA" id="ARBA00052005"/>
    </source>
</evidence>
<dbReference type="NCBIfam" id="TIGR01509">
    <property type="entry name" value="HAD-SF-IA-v3"/>
    <property type="match status" value="1"/>
</dbReference>
<evidence type="ECO:0000256" key="2">
    <source>
        <dbReference type="ARBA" id="ARBA00022723"/>
    </source>
</evidence>
<dbReference type="PANTHER" id="PTHR43434:SF19">
    <property type="entry name" value="PHOSPHONOACETALDEHYDE HYDROLASE"/>
    <property type="match status" value="1"/>
</dbReference>
<dbReference type="STRING" id="206506.AAV32_13615"/>
<dbReference type="OrthoDB" id="5504491at2"/>
<dbReference type="GO" id="GO:0050194">
    <property type="term" value="F:phosphonoacetaldehyde hydrolase activity"/>
    <property type="evidence" value="ECO:0007669"/>
    <property type="project" value="UniProtKB-UniRule"/>
</dbReference>
<feature type="active site" description="Schiff-base intermediate with substrate" evidence="9">
    <location>
        <position position="57"/>
    </location>
</feature>
<dbReference type="SFLD" id="SFLDF00038">
    <property type="entry name" value="phosphonoacetaldehyde_hydrolas"/>
    <property type="match status" value="1"/>
</dbReference>
<evidence type="ECO:0000313" key="10">
    <source>
        <dbReference type="EMBL" id="KKO71017.1"/>
    </source>
</evidence>
<dbReference type="Gene3D" id="1.10.150.240">
    <property type="entry name" value="Putative phosphatase, domain 2"/>
    <property type="match status" value="1"/>
</dbReference>
<evidence type="ECO:0000256" key="8">
    <source>
        <dbReference type="ARBA" id="ARBA00066472"/>
    </source>
</evidence>
<keyword evidence="11" id="KW-1185">Reference proteome</keyword>
<dbReference type="NCBIfam" id="TIGR01422">
    <property type="entry name" value="phosphonatase"/>
    <property type="match status" value="1"/>
</dbReference>
<comment type="catalytic activity">
    <reaction evidence="6 9">
        <text>phosphonoacetaldehyde + H2O = acetaldehyde + phosphate + H(+)</text>
        <dbReference type="Rhea" id="RHEA:18905"/>
        <dbReference type="ChEBI" id="CHEBI:15343"/>
        <dbReference type="ChEBI" id="CHEBI:15377"/>
        <dbReference type="ChEBI" id="CHEBI:15378"/>
        <dbReference type="ChEBI" id="CHEBI:43474"/>
        <dbReference type="ChEBI" id="CHEBI:58383"/>
        <dbReference type="EC" id="3.11.1.1"/>
    </reaction>
</comment>
<dbReference type="Pfam" id="PF00702">
    <property type="entry name" value="Hydrolase"/>
    <property type="match status" value="1"/>
</dbReference>
<feature type="binding site" evidence="9">
    <location>
        <position position="190"/>
    </location>
    <ligand>
        <name>Mg(2+)</name>
        <dbReference type="ChEBI" id="CHEBI:18420"/>
    </ligand>
</feature>
<comment type="similarity">
    <text evidence="9">Belongs to the HAD-like hydrolase superfamily. PhnX family.</text>
</comment>
<keyword evidence="4 9" id="KW-0460">Magnesium</keyword>
<dbReference type="GO" id="GO:0006281">
    <property type="term" value="P:DNA repair"/>
    <property type="evidence" value="ECO:0007669"/>
    <property type="project" value="TreeGrafter"/>
</dbReference>
<evidence type="ECO:0000256" key="4">
    <source>
        <dbReference type="ARBA" id="ARBA00022842"/>
    </source>
</evidence>